<organism evidence="2 3">
    <name type="scientific">Aquamicrobium aerolatum DSM 21857</name>
    <dbReference type="NCBI Taxonomy" id="1121003"/>
    <lineage>
        <taxon>Bacteria</taxon>
        <taxon>Pseudomonadati</taxon>
        <taxon>Pseudomonadota</taxon>
        <taxon>Alphaproteobacteria</taxon>
        <taxon>Hyphomicrobiales</taxon>
        <taxon>Phyllobacteriaceae</taxon>
        <taxon>Aerobium</taxon>
    </lineage>
</organism>
<evidence type="ECO:0000313" key="2">
    <source>
        <dbReference type="EMBL" id="SFI33580.1"/>
    </source>
</evidence>
<dbReference type="OrthoDB" id="7977346at2"/>
<protein>
    <recommendedName>
        <fullName evidence="1">JmjC domain-containing protein</fullName>
    </recommendedName>
</protein>
<dbReference type="InterPro" id="IPR003347">
    <property type="entry name" value="JmjC_dom"/>
</dbReference>
<sequence length="310" mass="35874">MNSMVMGQDIISNWEPRHERLFGTEIVKLNHRLRESGLFTRDAVARLIERCPASELGLESMSEDPNKKERLYGVLGDARGIDAIDAIEKGRIWMNIRRVMDWAPEYRKLLDNIFDEFRGRMPGFDTFKRNMGVLVSSPDANVYYHADIQGQSLWQIEGVKRVYLYPRSEAFMTGETVEKILLRETDERMPYEPWFDEYARVIDLQPGEMVTWPLYAPHRVHNHDCLNISVTMEHWTKEIWNSYAVHYGNGVLRRTLGLRTPSTQPSGLHVYPKAAAALLWKKMGRQRAGDVNNARHFRVDAASPNGRSPI</sequence>
<dbReference type="Gene3D" id="2.60.120.650">
    <property type="entry name" value="Cupin"/>
    <property type="match status" value="1"/>
</dbReference>
<dbReference type="AlphaFoldDB" id="A0A1I3HDE2"/>
<reference evidence="3" key="1">
    <citation type="submission" date="2016-10" db="EMBL/GenBank/DDBJ databases">
        <authorList>
            <person name="Varghese N."/>
            <person name="Submissions S."/>
        </authorList>
    </citation>
    <scope>NUCLEOTIDE SEQUENCE [LARGE SCALE GENOMIC DNA]</scope>
    <source>
        <strain evidence="3">DSM 21857</strain>
    </source>
</reference>
<proteinExistence type="predicted"/>
<dbReference type="SUPFAM" id="SSF51197">
    <property type="entry name" value="Clavaminate synthase-like"/>
    <property type="match status" value="1"/>
</dbReference>
<dbReference type="EMBL" id="FORF01000001">
    <property type="protein sequence ID" value="SFI33580.1"/>
    <property type="molecule type" value="Genomic_DNA"/>
</dbReference>
<dbReference type="PROSITE" id="PS51184">
    <property type="entry name" value="JMJC"/>
    <property type="match status" value="1"/>
</dbReference>
<accession>A0A1I3HDE2</accession>
<dbReference type="STRING" id="1121003.SAMN03080618_00119"/>
<feature type="domain" description="JmjC" evidence="1">
    <location>
        <begin position="92"/>
        <end position="249"/>
    </location>
</feature>
<dbReference type="Proteomes" id="UP000242763">
    <property type="component" value="Unassembled WGS sequence"/>
</dbReference>
<name>A0A1I3HDE2_9HYPH</name>
<dbReference type="RefSeq" id="WP_139207817.1">
    <property type="nucleotide sequence ID" value="NZ_FORF01000001.1"/>
</dbReference>
<gene>
    <name evidence="2" type="ORF">SAMN03080618_00119</name>
</gene>
<evidence type="ECO:0000259" key="1">
    <source>
        <dbReference type="PROSITE" id="PS51184"/>
    </source>
</evidence>
<evidence type="ECO:0000313" key="3">
    <source>
        <dbReference type="Proteomes" id="UP000242763"/>
    </source>
</evidence>
<keyword evidence="3" id="KW-1185">Reference proteome</keyword>